<protein>
    <submittedName>
        <fullName evidence="1">Uncharacterized protein</fullName>
    </submittedName>
</protein>
<sequence>MELVSIGNQYLLEKINVIDFTNIGEKANESSLTSIAIVIIFKPQSERLKYQSFK</sequence>
<evidence type="ECO:0000313" key="2">
    <source>
        <dbReference type="Proteomes" id="UP000017548"/>
    </source>
</evidence>
<accession>A0ABP2Z2W0</accession>
<dbReference type="EMBL" id="AXZL01000070">
    <property type="protein sequence ID" value="ESE40554.1"/>
    <property type="molecule type" value="Genomic_DNA"/>
</dbReference>
<comment type="caution">
    <text evidence="1">The sequence shown here is derived from an EMBL/GenBank/DDBJ whole genome shotgun (WGS) entry which is preliminary data.</text>
</comment>
<keyword evidence="2" id="KW-1185">Reference proteome</keyword>
<evidence type="ECO:0000313" key="1">
    <source>
        <dbReference type="EMBL" id="ESE40554.1"/>
    </source>
</evidence>
<organism evidence="1 2">
    <name type="scientific">Shewanella decolorationis S12</name>
    <dbReference type="NCBI Taxonomy" id="1353536"/>
    <lineage>
        <taxon>Bacteria</taxon>
        <taxon>Pseudomonadati</taxon>
        <taxon>Pseudomonadota</taxon>
        <taxon>Gammaproteobacteria</taxon>
        <taxon>Alteromonadales</taxon>
        <taxon>Shewanellaceae</taxon>
        <taxon>Shewanella</taxon>
    </lineage>
</organism>
<dbReference type="Proteomes" id="UP000017548">
    <property type="component" value="Unassembled WGS sequence"/>
</dbReference>
<name>A0ABP2Z2W0_9GAMM</name>
<proteinExistence type="predicted"/>
<reference evidence="1 2" key="1">
    <citation type="journal article" date="2013" name="Genome Announc.">
        <title>Draft Genome Sequence of Shewanella decolorationis S12, a Dye-Degrading Bacterium Isolated from a Wastewater Treatment Plant.</title>
        <authorList>
            <person name="Xu M."/>
            <person name="Fang Y."/>
            <person name="Liu J."/>
            <person name="Chen X."/>
            <person name="Sun G."/>
            <person name="Guo J."/>
            <person name="Hua Z."/>
            <person name="Tu Q."/>
            <person name="Wu L."/>
            <person name="Zhou J."/>
            <person name="Liu X."/>
        </authorList>
    </citation>
    <scope>NUCLEOTIDE SEQUENCE [LARGE SCALE GENOMIC DNA]</scope>
    <source>
        <strain evidence="1 2">S12</strain>
    </source>
</reference>
<gene>
    <name evidence="1" type="ORF">SHD_2714</name>
</gene>